<reference evidence="7 8" key="1">
    <citation type="submission" date="2019-03" db="EMBL/GenBank/DDBJ databases">
        <title>Metabolic potential of uncultured bacteria and archaea associated with petroleum seepage in deep-sea sediments.</title>
        <authorList>
            <person name="Dong X."/>
            <person name="Hubert C."/>
        </authorList>
    </citation>
    <scope>NUCLEOTIDE SEQUENCE [LARGE SCALE GENOMIC DNA]</scope>
    <source>
        <strain evidence="7">E44_bin18</strain>
    </source>
</reference>
<dbReference type="AlphaFoldDB" id="A0A523URY8"/>
<evidence type="ECO:0000313" key="8">
    <source>
        <dbReference type="Proteomes" id="UP000315525"/>
    </source>
</evidence>
<evidence type="ECO:0000313" key="7">
    <source>
        <dbReference type="EMBL" id="TET45245.1"/>
    </source>
</evidence>
<dbReference type="Proteomes" id="UP000315525">
    <property type="component" value="Unassembled WGS sequence"/>
</dbReference>
<keyword evidence="2 5" id="KW-0812">Transmembrane</keyword>
<dbReference type="PANTHER" id="PTHR33507:SF3">
    <property type="entry name" value="INNER MEMBRANE PROTEIN YBBJ"/>
    <property type="match status" value="1"/>
</dbReference>
<feature type="transmembrane region" description="Helical" evidence="5">
    <location>
        <begin position="6"/>
        <end position="22"/>
    </location>
</feature>
<evidence type="ECO:0000256" key="4">
    <source>
        <dbReference type="ARBA" id="ARBA00023136"/>
    </source>
</evidence>
<comment type="caution">
    <text evidence="7">The sequence shown here is derived from an EMBL/GenBank/DDBJ whole genome shotgun (WGS) entry which is preliminary data.</text>
</comment>
<accession>A0A523URY8</accession>
<protein>
    <submittedName>
        <fullName evidence="7">NfeD family protein</fullName>
    </submittedName>
</protein>
<keyword evidence="3 5" id="KW-1133">Transmembrane helix</keyword>
<evidence type="ECO:0000259" key="6">
    <source>
        <dbReference type="Pfam" id="PF01957"/>
    </source>
</evidence>
<proteinExistence type="predicted"/>
<sequence>MEFQIWWIWMIFAALFFIAEIFTMGFFILWFGIGAAVAGAFGILGFNAGWQWGSFVVVSGVLFASTRRLAERLTRKQPPGIGADRFIGKVGVVLESVDNVNNTGQVRIDKDKWRADSDSDEVIPVGKRVKVVGLDGTHLVVQTKEGD</sequence>
<name>A0A523URY8_UNCT6</name>
<dbReference type="InterPro" id="IPR052165">
    <property type="entry name" value="Membrane_assoc_protease"/>
</dbReference>
<comment type="subcellular location">
    <subcellularLocation>
        <location evidence="1">Membrane</location>
        <topology evidence="1">Multi-pass membrane protein</topology>
    </subcellularLocation>
</comment>
<gene>
    <name evidence="7" type="ORF">E3J62_08005</name>
</gene>
<dbReference type="EMBL" id="SOJN01000089">
    <property type="protein sequence ID" value="TET45245.1"/>
    <property type="molecule type" value="Genomic_DNA"/>
</dbReference>
<dbReference type="Pfam" id="PF01957">
    <property type="entry name" value="NfeD"/>
    <property type="match status" value="1"/>
</dbReference>
<evidence type="ECO:0000256" key="3">
    <source>
        <dbReference type="ARBA" id="ARBA00022989"/>
    </source>
</evidence>
<evidence type="ECO:0000256" key="5">
    <source>
        <dbReference type="SAM" id="Phobius"/>
    </source>
</evidence>
<dbReference type="Gene3D" id="2.40.50.140">
    <property type="entry name" value="Nucleic acid-binding proteins"/>
    <property type="match status" value="1"/>
</dbReference>
<feature type="transmembrane region" description="Helical" evidence="5">
    <location>
        <begin position="52"/>
        <end position="70"/>
    </location>
</feature>
<dbReference type="SUPFAM" id="SSF141322">
    <property type="entry name" value="NfeD domain-like"/>
    <property type="match status" value="1"/>
</dbReference>
<dbReference type="GO" id="GO:0005886">
    <property type="term" value="C:plasma membrane"/>
    <property type="evidence" value="ECO:0007669"/>
    <property type="project" value="TreeGrafter"/>
</dbReference>
<dbReference type="PANTHER" id="PTHR33507">
    <property type="entry name" value="INNER MEMBRANE PROTEIN YBBJ"/>
    <property type="match status" value="1"/>
</dbReference>
<keyword evidence="4 5" id="KW-0472">Membrane</keyword>
<feature type="domain" description="NfeD-like C-terminal" evidence="6">
    <location>
        <begin position="83"/>
        <end position="141"/>
    </location>
</feature>
<evidence type="ECO:0000256" key="1">
    <source>
        <dbReference type="ARBA" id="ARBA00004141"/>
    </source>
</evidence>
<dbReference type="InterPro" id="IPR012340">
    <property type="entry name" value="NA-bd_OB-fold"/>
</dbReference>
<dbReference type="InterPro" id="IPR002810">
    <property type="entry name" value="NfeD-like_C"/>
</dbReference>
<evidence type="ECO:0000256" key="2">
    <source>
        <dbReference type="ARBA" id="ARBA00022692"/>
    </source>
</evidence>
<organism evidence="7 8">
    <name type="scientific">candidate division TA06 bacterium</name>
    <dbReference type="NCBI Taxonomy" id="2250710"/>
    <lineage>
        <taxon>Bacteria</taxon>
        <taxon>Bacteria division TA06</taxon>
    </lineage>
</organism>